<keyword evidence="6" id="KW-0472">Membrane</keyword>
<protein>
    <submittedName>
        <fullName evidence="8">Membrane protein</fullName>
    </submittedName>
</protein>
<feature type="domain" description="Thioredoxin-like fold" evidence="7">
    <location>
        <begin position="73"/>
        <end position="222"/>
    </location>
</feature>
<dbReference type="PANTHER" id="PTHR13887:SF14">
    <property type="entry name" value="DISULFIDE BOND FORMATION PROTEIN D"/>
    <property type="match status" value="1"/>
</dbReference>
<evidence type="ECO:0000256" key="6">
    <source>
        <dbReference type="SAM" id="Phobius"/>
    </source>
</evidence>
<keyword evidence="2" id="KW-0732">Signal</keyword>
<dbReference type="AlphaFoldDB" id="A0A8J3FEA4"/>
<evidence type="ECO:0000256" key="3">
    <source>
        <dbReference type="ARBA" id="ARBA00023002"/>
    </source>
</evidence>
<dbReference type="InterPro" id="IPR036249">
    <property type="entry name" value="Thioredoxin-like_sf"/>
</dbReference>
<gene>
    <name evidence="8" type="ORF">GCM10010124_05780</name>
</gene>
<keyword evidence="9" id="KW-1185">Reference proteome</keyword>
<feature type="transmembrane region" description="Helical" evidence="6">
    <location>
        <begin position="24"/>
        <end position="45"/>
    </location>
</feature>
<dbReference type="Pfam" id="PF13462">
    <property type="entry name" value="Thioredoxin_4"/>
    <property type="match status" value="1"/>
</dbReference>
<proteinExistence type="inferred from homology"/>
<dbReference type="RefSeq" id="WP_189112539.1">
    <property type="nucleotide sequence ID" value="NZ_BMQC01000001.1"/>
</dbReference>
<dbReference type="EMBL" id="BMQC01000001">
    <property type="protein sequence ID" value="GGK15998.1"/>
    <property type="molecule type" value="Genomic_DNA"/>
</dbReference>
<evidence type="ECO:0000313" key="8">
    <source>
        <dbReference type="EMBL" id="GGK15998.1"/>
    </source>
</evidence>
<evidence type="ECO:0000256" key="1">
    <source>
        <dbReference type="ARBA" id="ARBA00005791"/>
    </source>
</evidence>
<organism evidence="8 9">
    <name type="scientific">Pilimelia terevasa</name>
    <dbReference type="NCBI Taxonomy" id="53372"/>
    <lineage>
        <taxon>Bacteria</taxon>
        <taxon>Bacillati</taxon>
        <taxon>Actinomycetota</taxon>
        <taxon>Actinomycetes</taxon>
        <taxon>Micromonosporales</taxon>
        <taxon>Micromonosporaceae</taxon>
        <taxon>Pilimelia</taxon>
    </lineage>
</organism>
<dbReference type="GO" id="GO:0016491">
    <property type="term" value="F:oxidoreductase activity"/>
    <property type="evidence" value="ECO:0007669"/>
    <property type="project" value="UniProtKB-KW"/>
</dbReference>
<evidence type="ECO:0000256" key="4">
    <source>
        <dbReference type="ARBA" id="ARBA00023157"/>
    </source>
</evidence>
<reference evidence="8" key="1">
    <citation type="journal article" date="2014" name="Int. J. Syst. Evol. Microbiol.">
        <title>Complete genome sequence of Corynebacterium casei LMG S-19264T (=DSM 44701T), isolated from a smear-ripened cheese.</title>
        <authorList>
            <consortium name="US DOE Joint Genome Institute (JGI-PGF)"/>
            <person name="Walter F."/>
            <person name="Albersmeier A."/>
            <person name="Kalinowski J."/>
            <person name="Ruckert C."/>
        </authorList>
    </citation>
    <scope>NUCLEOTIDE SEQUENCE</scope>
    <source>
        <strain evidence="8">JCM 3091</strain>
    </source>
</reference>
<evidence type="ECO:0000256" key="5">
    <source>
        <dbReference type="ARBA" id="ARBA00023284"/>
    </source>
</evidence>
<comment type="similarity">
    <text evidence="1">Belongs to the thioredoxin family. DsbA subfamily.</text>
</comment>
<accession>A0A8J3FEA4</accession>
<keyword evidence="6" id="KW-0812">Transmembrane</keyword>
<comment type="caution">
    <text evidence="8">The sequence shown here is derived from an EMBL/GenBank/DDBJ whole genome shotgun (WGS) entry which is preliminary data.</text>
</comment>
<name>A0A8J3FEA4_9ACTN</name>
<dbReference type="SUPFAM" id="SSF52833">
    <property type="entry name" value="Thioredoxin-like"/>
    <property type="match status" value="1"/>
</dbReference>
<sequence length="233" mass="24741">MSKRSAGQAMAATLAAEKRRQRTFWASLIAVAVLLVAGIVGYGVYASNKVDEVNVPKGTAQGDDTGIPRGSGKVKVDVYVDFMCPACRQFEAEAKATLNKLVDEKKITLVTHPVAILDHASKGTEYSTRASAALGCAADGGKFVEYTDVLFARQPEELTPGLPNDTLAELGRGVGLGPDFTTCIESKRYRGWARHVTETASRRGLQSTPHVTVNDKKVESNSAAITAAVAASQ</sequence>
<dbReference type="CDD" id="cd02972">
    <property type="entry name" value="DsbA_family"/>
    <property type="match status" value="1"/>
</dbReference>
<dbReference type="Gene3D" id="3.40.30.10">
    <property type="entry name" value="Glutaredoxin"/>
    <property type="match status" value="1"/>
</dbReference>
<dbReference type="Proteomes" id="UP000662200">
    <property type="component" value="Unassembled WGS sequence"/>
</dbReference>
<dbReference type="PANTHER" id="PTHR13887">
    <property type="entry name" value="GLUTATHIONE S-TRANSFERASE KAPPA"/>
    <property type="match status" value="1"/>
</dbReference>
<evidence type="ECO:0000259" key="7">
    <source>
        <dbReference type="Pfam" id="PF13462"/>
    </source>
</evidence>
<keyword evidence="6" id="KW-1133">Transmembrane helix</keyword>
<evidence type="ECO:0000256" key="2">
    <source>
        <dbReference type="ARBA" id="ARBA00022729"/>
    </source>
</evidence>
<evidence type="ECO:0000313" key="9">
    <source>
        <dbReference type="Proteomes" id="UP000662200"/>
    </source>
</evidence>
<keyword evidence="4" id="KW-1015">Disulfide bond</keyword>
<keyword evidence="3" id="KW-0560">Oxidoreductase</keyword>
<reference evidence="8" key="2">
    <citation type="submission" date="2020-09" db="EMBL/GenBank/DDBJ databases">
        <authorList>
            <person name="Sun Q."/>
            <person name="Ohkuma M."/>
        </authorList>
    </citation>
    <scope>NUCLEOTIDE SEQUENCE</scope>
    <source>
        <strain evidence="8">JCM 3091</strain>
    </source>
</reference>
<keyword evidence="5" id="KW-0676">Redox-active center</keyword>
<dbReference type="InterPro" id="IPR012336">
    <property type="entry name" value="Thioredoxin-like_fold"/>
</dbReference>